<evidence type="ECO:0000256" key="1">
    <source>
        <dbReference type="ARBA" id="ARBA00005375"/>
    </source>
</evidence>
<dbReference type="Proteomes" id="UP000325780">
    <property type="component" value="Unassembled WGS sequence"/>
</dbReference>
<dbReference type="SUPFAM" id="SSF53254">
    <property type="entry name" value="Phosphoglycerate mutase-like"/>
    <property type="match status" value="1"/>
</dbReference>
<dbReference type="Pfam" id="PF00328">
    <property type="entry name" value="His_Phos_2"/>
    <property type="match status" value="1"/>
</dbReference>
<sequence>MNSTDQSRIIYPEQLSLQSVHIVRIVSISTTSFNRFVLNVMGPIPDSSCHVIQETGIPAYWPLCTAAKAFTTTILQPGGDLAYTTQQWKRALETIRADDGPSIPNTSMRLCNHGELTDQGRRQMVSLGKQLRQLYVDQLKLLPPLLTDARTVSFRSSPYLRALDSLQHVVWGLFPPSARSASFGLPLIVMRSPEDETLLPNEDFCKRFIEMSKAYARRTADQWNESSEMTYLNSLLRKYMPSQKLPDEFYSSKVADIIDKIAYEEEFGAYHESREMRRVGIGALLGDVTERLVAHANHSATTGDTNQKLFLAGSHDSTLGAIMASLGVVDVEAKRKWPPYASALAIELFSDPEGEDMNPLDSTSTPRASYSQLSAEQKTRLKRYYVRMCYNGQALVVPGCRRPGHNWNGNASFCSLATFKQVVDDFTPRNWKQTCKENLGEASFPRVAEPAGYW</sequence>
<keyword evidence="5" id="KW-1185">Reference proteome</keyword>
<comment type="similarity">
    <text evidence="1">Belongs to the histidine acid phosphatase family.</text>
</comment>
<organism evidence="4 5">
    <name type="scientific">Aspergillus avenaceus</name>
    <dbReference type="NCBI Taxonomy" id="36643"/>
    <lineage>
        <taxon>Eukaryota</taxon>
        <taxon>Fungi</taxon>
        <taxon>Dikarya</taxon>
        <taxon>Ascomycota</taxon>
        <taxon>Pezizomycotina</taxon>
        <taxon>Eurotiomycetes</taxon>
        <taxon>Eurotiomycetidae</taxon>
        <taxon>Eurotiales</taxon>
        <taxon>Aspergillaceae</taxon>
        <taxon>Aspergillus</taxon>
        <taxon>Aspergillus subgen. Circumdati</taxon>
    </lineage>
</organism>
<reference evidence="4 5" key="1">
    <citation type="submission" date="2019-04" db="EMBL/GenBank/DDBJ databases">
        <title>Friends and foes A comparative genomics study of 23 Aspergillus species from section Flavi.</title>
        <authorList>
            <consortium name="DOE Joint Genome Institute"/>
            <person name="Kjaerbolling I."/>
            <person name="Vesth T."/>
            <person name="Frisvad J.C."/>
            <person name="Nybo J.L."/>
            <person name="Theobald S."/>
            <person name="Kildgaard S."/>
            <person name="Isbrandt T."/>
            <person name="Kuo A."/>
            <person name="Sato A."/>
            <person name="Lyhne E.K."/>
            <person name="Kogle M.E."/>
            <person name="Wiebenga A."/>
            <person name="Kun R.S."/>
            <person name="Lubbers R.J."/>
            <person name="Makela M.R."/>
            <person name="Barry K."/>
            <person name="Chovatia M."/>
            <person name="Clum A."/>
            <person name="Daum C."/>
            <person name="Haridas S."/>
            <person name="He G."/>
            <person name="LaButti K."/>
            <person name="Lipzen A."/>
            <person name="Mondo S."/>
            <person name="Riley R."/>
            <person name="Salamov A."/>
            <person name="Simmons B.A."/>
            <person name="Magnuson J.K."/>
            <person name="Henrissat B."/>
            <person name="Mortensen U.H."/>
            <person name="Larsen T.O."/>
            <person name="Devries R.P."/>
            <person name="Grigoriev I.V."/>
            <person name="Machida M."/>
            <person name="Baker S.E."/>
            <person name="Andersen M.R."/>
        </authorList>
    </citation>
    <scope>NUCLEOTIDE SEQUENCE [LARGE SCALE GENOMIC DNA]</scope>
    <source>
        <strain evidence="4 5">IBT 18842</strain>
    </source>
</reference>
<dbReference type="GO" id="GO:0016158">
    <property type="term" value="F:inositol hexakisphosphate 3-phosphatase activity"/>
    <property type="evidence" value="ECO:0007669"/>
    <property type="project" value="UniProtKB-EC"/>
</dbReference>
<dbReference type="EC" id="3.1.3.8" evidence="2"/>
<keyword evidence="3" id="KW-0378">Hydrolase</keyword>
<dbReference type="InterPro" id="IPR033379">
    <property type="entry name" value="Acid_Pase_AS"/>
</dbReference>
<evidence type="ECO:0000313" key="5">
    <source>
        <dbReference type="Proteomes" id="UP000325780"/>
    </source>
</evidence>
<dbReference type="CDD" id="cd07061">
    <property type="entry name" value="HP_HAP_like"/>
    <property type="match status" value="1"/>
</dbReference>
<dbReference type="AlphaFoldDB" id="A0A5N6TDC3"/>
<gene>
    <name evidence="4" type="ORF">BDV25DRAFT_171608</name>
</gene>
<evidence type="ECO:0000256" key="2">
    <source>
        <dbReference type="ARBA" id="ARBA00012632"/>
    </source>
</evidence>
<accession>A0A5N6TDC3</accession>
<dbReference type="InterPro" id="IPR029033">
    <property type="entry name" value="His_PPase_superfam"/>
</dbReference>
<dbReference type="PROSITE" id="PS00778">
    <property type="entry name" value="HIS_ACID_PHOSPHAT_2"/>
    <property type="match status" value="1"/>
</dbReference>
<dbReference type="OrthoDB" id="10257284at2759"/>
<dbReference type="PANTHER" id="PTHR11567">
    <property type="entry name" value="ACID PHOSPHATASE-RELATED"/>
    <property type="match status" value="1"/>
</dbReference>
<dbReference type="InterPro" id="IPR000560">
    <property type="entry name" value="His_Pase_clade-2"/>
</dbReference>
<dbReference type="EMBL" id="ML742543">
    <property type="protein sequence ID" value="KAE8144385.1"/>
    <property type="molecule type" value="Genomic_DNA"/>
</dbReference>
<dbReference type="Gene3D" id="3.40.50.1240">
    <property type="entry name" value="Phosphoglycerate mutase-like"/>
    <property type="match status" value="1"/>
</dbReference>
<dbReference type="InterPro" id="IPR050645">
    <property type="entry name" value="Histidine_acid_phosphatase"/>
</dbReference>
<evidence type="ECO:0000256" key="3">
    <source>
        <dbReference type="ARBA" id="ARBA00022801"/>
    </source>
</evidence>
<protein>
    <recommendedName>
        <fullName evidence="2">3-phytase</fullName>
        <ecNumber evidence="2">3.1.3.8</ecNumber>
    </recommendedName>
</protein>
<dbReference type="PANTHER" id="PTHR11567:SF110">
    <property type="entry name" value="2-PHOSPHOXYLOSE PHOSPHATASE 1"/>
    <property type="match status" value="1"/>
</dbReference>
<proteinExistence type="inferred from homology"/>
<name>A0A5N6TDC3_ASPAV</name>
<evidence type="ECO:0000313" key="4">
    <source>
        <dbReference type="EMBL" id="KAE8144385.1"/>
    </source>
</evidence>